<evidence type="ECO:0000313" key="3">
    <source>
        <dbReference type="EMBL" id="SUM31390.1"/>
    </source>
</evidence>
<dbReference type="RefSeq" id="WP_042737570.1">
    <property type="nucleotide sequence ID" value="NZ_BKAX01000006.1"/>
</dbReference>
<evidence type="ECO:0000313" key="6">
    <source>
        <dbReference type="Proteomes" id="UP000321057"/>
    </source>
</evidence>
<sequence>MIYRALAIGGIAQEILEERETFYVHSIFKKGFNIVNHRQELIFIGTDDNGTFPFGIQIDAQTRDQLLGKVHQQQTIKVSANTIYIDAECQLVWKVKQLASFEAHMSDQVTQLRSCVAKYDFSEYEQGDFNSSYLRRFIYALAHGSSEEVERYYRFIIGRGQGLTPTGDDILTGMLFIHFINPYIRNHNLIILKQLLRETLTTLVSETFLKCAQKGLFSSKISVLQTEPTPDNIDRLIQVGSSSGKDTLYGVFVALTLRSGTYG</sequence>
<dbReference type="EMBL" id="QXRZ01000003">
    <property type="protein sequence ID" value="RIL43115.1"/>
    <property type="molecule type" value="Genomic_DNA"/>
</dbReference>
<dbReference type="Proteomes" id="UP000283576">
    <property type="component" value="Unassembled WGS sequence"/>
</dbReference>
<dbReference type="EMBL" id="UHDK01000001">
    <property type="protein sequence ID" value="SUM31390.1"/>
    <property type="molecule type" value="Genomic_DNA"/>
</dbReference>
<reference evidence="1 6" key="3">
    <citation type="submission" date="2019-07" db="EMBL/GenBank/DDBJ databases">
        <title>Whole genome shotgun sequence of Staphylococcus gallinarum NBRC 109767.</title>
        <authorList>
            <person name="Hosoyama A."/>
            <person name="Uohara A."/>
            <person name="Ohji S."/>
            <person name="Ichikawa N."/>
        </authorList>
    </citation>
    <scope>NUCLEOTIDE SEQUENCE [LARGE SCALE GENOMIC DNA]</scope>
    <source>
        <strain evidence="1 6">NBRC 109767</strain>
    </source>
</reference>
<dbReference type="AlphaFoldDB" id="A0A0D0SU77"/>
<dbReference type="InterPro" id="IPR021530">
    <property type="entry name" value="AllH-like"/>
</dbReference>
<dbReference type="Proteomes" id="UP000255277">
    <property type="component" value="Unassembled WGS sequence"/>
</dbReference>
<dbReference type="EMBL" id="BKAX01000006">
    <property type="protein sequence ID" value="GEQ06540.1"/>
    <property type="molecule type" value="Genomic_DNA"/>
</dbReference>
<reference evidence="2 5" key="1">
    <citation type="journal article" date="2016" name="Front. Microbiol.">
        <title>Comprehensive Phylogenetic Analysis of Bovine Non-aureus Staphylococci Species Based on Whole-Genome Sequencing.</title>
        <authorList>
            <person name="Naushad S."/>
            <person name="Barkema H.W."/>
            <person name="Luby C."/>
            <person name="Condas L.A."/>
            <person name="Nobrega D.B."/>
            <person name="Carson D.A."/>
            <person name="De Buck J."/>
        </authorList>
    </citation>
    <scope>NUCLEOTIDE SEQUENCE [LARGE SCALE GENOMIC DNA]</scope>
    <source>
        <strain evidence="2 5">SNUC 1388</strain>
    </source>
</reference>
<reference evidence="3 4" key="2">
    <citation type="submission" date="2018-06" db="EMBL/GenBank/DDBJ databases">
        <authorList>
            <consortium name="Pathogen Informatics"/>
            <person name="Doyle S."/>
        </authorList>
    </citation>
    <scope>NUCLEOTIDE SEQUENCE [LARGE SCALE GENOMIC DNA]</scope>
    <source>
        <strain evidence="3 4">NCTC12195</strain>
    </source>
</reference>
<evidence type="ECO:0000313" key="5">
    <source>
        <dbReference type="Proteomes" id="UP000283576"/>
    </source>
</evidence>
<gene>
    <name evidence="2" type="ORF">BUZ01_05735</name>
    <name evidence="3" type="ORF">NCTC12195_00800</name>
    <name evidence="1" type="ORF">SGA02_23680</name>
</gene>
<proteinExistence type="predicted"/>
<evidence type="ECO:0000313" key="2">
    <source>
        <dbReference type="EMBL" id="RIL43115.1"/>
    </source>
</evidence>
<accession>A0A0D0SU77</accession>
<keyword evidence="6" id="KW-1185">Reference proteome</keyword>
<dbReference type="Pfam" id="PF11392">
    <property type="entry name" value="AllH"/>
    <property type="match status" value="1"/>
</dbReference>
<dbReference type="Proteomes" id="UP000321057">
    <property type="component" value="Unassembled WGS sequence"/>
</dbReference>
<evidence type="ECO:0000313" key="4">
    <source>
        <dbReference type="Proteomes" id="UP000255277"/>
    </source>
</evidence>
<name>A0A0D0SU77_STAGA</name>
<dbReference type="STRING" id="1293.SH09_00055"/>
<dbReference type="OrthoDB" id="4933449at2"/>
<organism evidence="2 5">
    <name type="scientific">Staphylococcus gallinarum</name>
    <dbReference type="NCBI Taxonomy" id="1293"/>
    <lineage>
        <taxon>Bacteria</taxon>
        <taxon>Bacillati</taxon>
        <taxon>Bacillota</taxon>
        <taxon>Bacilli</taxon>
        <taxon>Bacillales</taxon>
        <taxon>Staphylococcaceae</taxon>
        <taxon>Staphylococcus</taxon>
    </lineage>
</organism>
<protein>
    <submittedName>
        <fullName evidence="2">DUF2877 domain-containing protein</fullName>
    </submittedName>
    <submittedName>
        <fullName evidence="3">Protein of uncharacterized function (DUF2877)</fullName>
    </submittedName>
</protein>
<evidence type="ECO:0000313" key="1">
    <source>
        <dbReference type="EMBL" id="GEQ06540.1"/>
    </source>
</evidence>
<dbReference type="GeneID" id="93846300"/>